<gene>
    <name evidence="2" type="ORF">E2562_022268</name>
</gene>
<evidence type="ECO:0000256" key="1">
    <source>
        <dbReference type="SAM" id="MobiDB-lite"/>
    </source>
</evidence>
<name>A0A6G1D6T3_9ORYZ</name>
<dbReference type="Proteomes" id="UP000479710">
    <property type="component" value="Unassembled WGS sequence"/>
</dbReference>
<organism evidence="2 3">
    <name type="scientific">Oryza meyeriana var. granulata</name>
    <dbReference type="NCBI Taxonomy" id="110450"/>
    <lineage>
        <taxon>Eukaryota</taxon>
        <taxon>Viridiplantae</taxon>
        <taxon>Streptophyta</taxon>
        <taxon>Embryophyta</taxon>
        <taxon>Tracheophyta</taxon>
        <taxon>Spermatophyta</taxon>
        <taxon>Magnoliopsida</taxon>
        <taxon>Liliopsida</taxon>
        <taxon>Poales</taxon>
        <taxon>Poaceae</taxon>
        <taxon>BOP clade</taxon>
        <taxon>Oryzoideae</taxon>
        <taxon>Oryzeae</taxon>
        <taxon>Oryzinae</taxon>
        <taxon>Oryza</taxon>
        <taxon>Oryza meyeriana</taxon>
    </lineage>
</organism>
<accession>A0A6G1D6T3</accession>
<proteinExistence type="predicted"/>
<feature type="region of interest" description="Disordered" evidence="1">
    <location>
        <begin position="41"/>
        <end position="117"/>
    </location>
</feature>
<reference evidence="2 3" key="1">
    <citation type="submission" date="2019-11" db="EMBL/GenBank/DDBJ databases">
        <title>Whole genome sequence of Oryza granulata.</title>
        <authorList>
            <person name="Li W."/>
        </authorList>
    </citation>
    <scope>NUCLEOTIDE SEQUENCE [LARGE SCALE GENOMIC DNA]</scope>
    <source>
        <strain evidence="3">cv. Menghai</strain>
        <tissue evidence="2">Leaf</tissue>
    </source>
</reference>
<feature type="compositionally biased region" description="Low complexity" evidence="1">
    <location>
        <begin position="41"/>
        <end position="58"/>
    </location>
</feature>
<keyword evidence="3" id="KW-1185">Reference proteome</keyword>
<sequence length="117" mass="12632">MSTYPPNQRVPILHLLHKKSLLMAIPYGVIGRRRERPAWASASAGGAGDRMGMAPATGAGDGSGDGGCEALERRWHGQAGRLQQRKRQPRPWGLAAHVGSAGWRPRWRPSKPAAGNH</sequence>
<comment type="caution">
    <text evidence="2">The sequence shown here is derived from an EMBL/GenBank/DDBJ whole genome shotgun (WGS) entry which is preliminary data.</text>
</comment>
<dbReference type="AlphaFoldDB" id="A0A6G1D6T3"/>
<dbReference type="EMBL" id="SPHZ02000007">
    <property type="protein sequence ID" value="KAF0907864.1"/>
    <property type="molecule type" value="Genomic_DNA"/>
</dbReference>
<protein>
    <submittedName>
        <fullName evidence="2">Uncharacterized protein</fullName>
    </submittedName>
</protein>
<evidence type="ECO:0000313" key="3">
    <source>
        <dbReference type="Proteomes" id="UP000479710"/>
    </source>
</evidence>
<evidence type="ECO:0000313" key="2">
    <source>
        <dbReference type="EMBL" id="KAF0907864.1"/>
    </source>
</evidence>